<evidence type="ECO:0000313" key="6">
    <source>
        <dbReference type="EMBL" id="KAL0448484.1"/>
    </source>
</evidence>
<dbReference type="GO" id="GO:0005634">
    <property type="term" value="C:nucleus"/>
    <property type="evidence" value="ECO:0007669"/>
    <property type="project" value="UniProtKB-SubCell"/>
</dbReference>
<sequence length="422" mass="48161">MDSEEIRSILSRSGVGIWALIDAAIGVAGSDYGDELRRRRDRIVESLYVPPAQLCRNCNGGVQDDGDRDGRFYNRSNNINNSSDDVDNKGDHENNKKFSVDDDKDKRNLNEDFSKSPLTPESNHRNFSGGEEEEEDVDPYAGLFDDEQTKILNIKEQLEDPEQSEDAVVELLQTLADMDITFQALKETDIGRHVNRLRKHPSNEVRRLVKQLVRKWKETVDEWVKVNQPQQTSNLIEEIHVLILVVMVVAADVDSPQQNIPKNQQNGHHQVPDFGYSPNPRNGSSGAERNHAEHETKPKVPQSAPRREAPSRPPQSAPKSASAPPPNRAQREPVVDDERLNSARRRLQENYQEAENGLKLNSQFYCSYWACFPYIDRLFVSFPVDEAKRQRTIQVMDIHELPKPKNAFFAKNKGGFQGRHHR</sequence>
<proteinExistence type="predicted"/>
<dbReference type="CDD" id="cd00183">
    <property type="entry name" value="TFIIS_I"/>
    <property type="match status" value="1"/>
</dbReference>
<gene>
    <name evidence="6" type="ORF">Slati_1404800</name>
</gene>
<dbReference type="SUPFAM" id="SSF47676">
    <property type="entry name" value="Conserved domain common to transcription factors TFIIS, elongin A, CRSP70"/>
    <property type="match status" value="1"/>
</dbReference>
<dbReference type="PROSITE" id="PS51319">
    <property type="entry name" value="TFIIS_N"/>
    <property type="match status" value="1"/>
</dbReference>
<reference evidence="6" key="2">
    <citation type="journal article" date="2024" name="Plant">
        <title>Genomic evolution and insights into agronomic trait innovations of Sesamum species.</title>
        <authorList>
            <person name="Miao H."/>
            <person name="Wang L."/>
            <person name="Qu L."/>
            <person name="Liu H."/>
            <person name="Sun Y."/>
            <person name="Le M."/>
            <person name="Wang Q."/>
            <person name="Wei S."/>
            <person name="Zheng Y."/>
            <person name="Lin W."/>
            <person name="Duan Y."/>
            <person name="Cao H."/>
            <person name="Xiong S."/>
            <person name="Wang X."/>
            <person name="Wei L."/>
            <person name="Li C."/>
            <person name="Ma Q."/>
            <person name="Ju M."/>
            <person name="Zhao R."/>
            <person name="Li G."/>
            <person name="Mu C."/>
            <person name="Tian Q."/>
            <person name="Mei H."/>
            <person name="Zhang T."/>
            <person name="Gao T."/>
            <person name="Zhang H."/>
        </authorList>
    </citation>
    <scope>NUCLEOTIDE SEQUENCE</scope>
    <source>
        <strain evidence="6">KEN1</strain>
    </source>
</reference>
<evidence type="ECO:0000256" key="3">
    <source>
        <dbReference type="PROSITE-ProRule" id="PRU00649"/>
    </source>
</evidence>
<organism evidence="6">
    <name type="scientific">Sesamum latifolium</name>
    <dbReference type="NCBI Taxonomy" id="2727402"/>
    <lineage>
        <taxon>Eukaryota</taxon>
        <taxon>Viridiplantae</taxon>
        <taxon>Streptophyta</taxon>
        <taxon>Embryophyta</taxon>
        <taxon>Tracheophyta</taxon>
        <taxon>Spermatophyta</taxon>
        <taxon>Magnoliopsida</taxon>
        <taxon>eudicotyledons</taxon>
        <taxon>Gunneridae</taxon>
        <taxon>Pentapetalae</taxon>
        <taxon>asterids</taxon>
        <taxon>lamiids</taxon>
        <taxon>Lamiales</taxon>
        <taxon>Pedaliaceae</taxon>
        <taxon>Sesamum</taxon>
    </lineage>
</organism>
<dbReference type="InterPro" id="IPR003617">
    <property type="entry name" value="TFIIS/CRSP70_N_sub"/>
</dbReference>
<protein>
    <submittedName>
        <fullName evidence="6">Mediator of RNA polymerase II transcription subunitc</fullName>
    </submittedName>
</protein>
<accession>A0AAW2X5E5</accession>
<feature type="region of interest" description="Disordered" evidence="4">
    <location>
        <begin position="58"/>
        <end position="137"/>
    </location>
</feature>
<feature type="domain" description="TFIIS N-terminal" evidence="5">
    <location>
        <begin position="146"/>
        <end position="223"/>
    </location>
</feature>
<dbReference type="InterPro" id="IPR044790">
    <property type="entry name" value="MD26C-like"/>
</dbReference>
<comment type="subcellular location">
    <subcellularLocation>
        <location evidence="1 3">Nucleus</location>
    </subcellularLocation>
</comment>
<evidence type="ECO:0000259" key="5">
    <source>
        <dbReference type="PROSITE" id="PS51319"/>
    </source>
</evidence>
<feature type="compositionally biased region" description="Low complexity" evidence="4">
    <location>
        <begin position="74"/>
        <end position="83"/>
    </location>
</feature>
<name>A0AAW2X5E5_9LAMI</name>
<feature type="compositionally biased region" description="Basic and acidic residues" evidence="4">
    <location>
        <begin position="288"/>
        <end position="298"/>
    </location>
</feature>
<evidence type="ECO:0000256" key="2">
    <source>
        <dbReference type="ARBA" id="ARBA00023242"/>
    </source>
</evidence>
<dbReference type="EMBL" id="JACGWN010000005">
    <property type="protein sequence ID" value="KAL0448484.1"/>
    <property type="molecule type" value="Genomic_DNA"/>
</dbReference>
<feature type="region of interest" description="Disordered" evidence="4">
    <location>
        <begin position="257"/>
        <end position="340"/>
    </location>
</feature>
<evidence type="ECO:0000256" key="4">
    <source>
        <dbReference type="SAM" id="MobiDB-lite"/>
    </source>
</evidence>
<dbReference type="Pfam" id="PF08711">
    <property type="entry name" value="Med26"/>
    <property type="match status" value="1"/>
</dbReference>
<dbReference type="AlphaFoldDB" id="A0AAW2X5E5"/>
<dbReference type="Gene3D" id="1.20.930.10">
    <property type="entry name" value="Conserved domain common to transcription factors TFIIS, elongin A, CRSP70"/>
    <property type="match status" value="1"/>
</dbReference>
<keyword evidence="2 3" id="KW-0539">Nucleus</keyword>
<feature type="compositionally biased region" description="Polar residues" evidence="4">
    <location>
        <begin position="257"/>
        <end position="268"/>
    </location>
</feature>
<comment type="caution">
    <text evidence="6">The sequence shown here is derived from an EMBL/GenBank/DDBJ whole genome shotgun (WGS) entry which is preliminary data.</text>
</comment>
<feature type="compositionally biased region" description="Basic and acidic residues" evidence="4">
    <location>
        <begin position="329"/>
        <end position="340"/>
    </location>
</feature>
<dbReference type="PANTHER" id="PTHR47210:SF1">
    <property type="entry name" value="MEDIATOR OF RNA POLYMERASE II TRANSCRIPTION SUBUNIT 26C-RELATED"/>
    <property type="match status" value="1"/>
</dbReference>
<dbReference type="PANTHER" id="PTHR47210">
    <property type="entry name" value="MEDIATOR OF RNA POLYMERASE II TRANSCRIPTION SUBUNIT 26C-RELATED"/>
    <property type="match status" value="1"/>
</dbReference>
<dbReference type="SMART" id="SM00509">
    <property type="entry name" value="TFS2N"/>
    <property type="match status" value="1"/>
</dbReference>
<dbReference type="InterPro" id="IPR017923">
    <property type="entry name" value="TFIIS_N"/>
</dbReference>
<reference evidence="6" key="1">
    <citation type="submission" date="2020-06" db="EMBL/GenBank/DDBJ databases">
        <authorList>
            <person name="Li T."/>
            <person name="Hu X."/>
            <person name="Zhang T."/>
            <person name="Song X."/>
            <person name="Zhang H."/>
            <person name="Dai N."/>
            <person name="Sheng W."/>
            <person name="Hou X."/>
            <person name="Wei L."/>
        </authorList>
    </citation>
    <scope>NUCLEOTIDE SEQUENCE</scope>
    <source>
        <strain evidence="6">KEN1</strain>
        <tissue evidence="6">Leaf</tissue>
    </source>
</reference>
<feature type="compositionally biased region" description="Basic and acidic residues" evidence="4">
    <location>
        <begin position="86"/>
        <end position="114"/>
    </location>
</feature>
<evidence type="ECO:0000256" key="1">
    <source>
        <dbReference type="ARBA" id="ARBA00004123"/>
    </source>
</evidence>
<dbReference type="InterPro" id="IPR035441">
    <property type="entry name" value="TFIIS/LEDGF_dom_sf"/>
</dbReference>